<dbReference type="STRING" id="579105.SAMN04488096_101293"/>
<evidence type="ECO:0000313" key="4">
    <source>
        <dbReference type="EMBL" id="SHI36509.1"/>
    </source>
</evidence>
<dbReference type="SUPFAM" id="SSF52047">
    <property type="entry name" value="RNI-like"/>
    <property type="match status" value="1"/>
</dbReference>
<organism evidence="4 5">
    <name type="scientific">Mesonia phycicola</name>
    <dbReference type="NCBI Taxonomy" id="579105"/>
    <lineage>
        <taxon>Bacteria</taxon>
        <taxon>Pseudomonadati</taxon>
        <taxon>Bacteroidota</taxon>
        <taxon>Flavobacteriia</taxon>
        <taxon>Flavobacteriales</taxon>
        <taxon>Flavobacteriaceae</taxon>
        <taxon>Mesonia</taxon>
    </lineage>
</organism>
<keyword evidence="1 2" id="KW-0732">Signal</keyword>
<sequence length="306" mass="34391">MKIYINLLSLFFCIGITAQTTSIPDQNFEQYLINQSIDSDGVINGQVLTSDINTLLSLQLQWVGNFTGLEDFTALEILEISDVPFQNNNNITLDLTANTNLKILEIWTYEGLKKIDLTGLVNLEELMVMEGQNDVETMFIEEIDLSTNPNITYLSTGYLQHLEQINLQNGNNINMLNMEISVYNTSARPICIKVDDATAATNNNAPYNSWTLYGITPNFYEQGACTLKVDPLNKLEIALYPNPVQNSFQIKTSEKVDEVSLFSVTGKKIAHFSSQQDYDISNLPVGLYFVKIQSAEGESVQRIVKR</sequence>
<evidence type="ECO:0000259" key="3">
    <source>
        <dbReference type="Pfam" id="PF18962"/>
    </source>
</evidence>
<dbReference type="Proteomes" id="UP000184225">
    <property type="component" value="Unassembled WGS sequence"/>
</dbReference>
<evidence type="ECO:0000313" key="5">
    <source>
        <dbReference type="Proteomes" id="UP000184225"/>
    </source>
</evidence>
<gene>
    <name evidence="4" type="ORF">SAMN04488096_101293</name>
</gene>
<feature type="signal peptide" evidence="2">
    <location>
        <begin position="1"/>
        <end position="18"/>
    </location>
</feature>
<feature type="domain" description="Secretion system C-terminal sorting" evidence="3">
    <location>
        <begin position="239"/>
        <end position="304"/>
    </location>
</feature>
<evidence type="ECO:0000256" key="2">
    <source>
        <dbReference type="SAM" id="SignalP"/>
    </source>
</evidence>
<dbReference type="InterPro" id="IPR026444">
    <property type="entry name" value="Secre_tail"/>
</dbReference>
<proteinExistence type="predicted"/>
<dbReference type="RefSeq" id="WP_073147483.1">
    <property type="nucleotide sequence ID" value="NZ_FQYY01000001.1"/>
</dbReference>
<keyword evidence="5" id="KW-1185">Reference proteome</keyword>
<dbReference type="OrthoDB" id="3179827at2"/>
<dbReference type="EMBL" id="FQYY01000001">
    <property type="protein sequence ID" value="SHI36509.1"/>
    <property type="molecule type" value="Genomic_DNA"/>
</dbReference>
<dbReference type="Pfam" id="PF18962">
    <property type="entry name" value="Por_Secre_tail"/>
    <property type="match status" value="1"/>
</dbReference>
<dbReference type="InterPro" id="IPR032675">
    <property type="entry name" value="LRR_dom_sf"/>
</dbReference>
<dbReference type="NCBIfam" id="TIGR04183">
    <property type="entry name" value="Por_Secre_tail"/>
    <property type="match status" value="1"/>
</dbReference>
<dbReference type="Gene3D" id="3.80.10.10">
    <property type="entry name" value="Ribonuclease Inhibitor"/>
    <property type="match status" value="1"/>
</dbReference>
<reference evidence="4 5" key="1">
    <citation type="submission" date="2016-11" db="EMBL/GenBank/DDBJ databases">
        <authorList>
            <person name="Jaros S."/>
            <person name="Januszkiewicz K."/>
            <person name="Wedrychowicz H."/>
        </authorList>
    </citation>
    <scope>NUCLEOTIDE SEQUENCE [LARGE SCALE GENOMIC DNA]</scope>
    <source>
        <strain evidence="4 5">DSM 21425</strain>
    </source>
</reference>
<feature type="chain" id="PRO_5013064912" evidence="2">
    <location>
        <begin position="19"/>
        <end position="306"/>
    </location>
</feature>
<name>A0A1M6AJ24_9FLAO</name>
<accession>A0A1M6AJ24</accession>
<evidence type="ECO:0000256" key="1">
    <source>
        <dbReference type="ARBA" id="ARBA00022729"/>
    </source>
</evidence>
<protein>
    <submittedName>
        <fullName evidence="4">Por secretion system C-terminal sorting domain-containing protein</fullName>
    </submittedName>
</protein>
<dbReference type="AlphaFoldDB" id="A0A1M6AJ24"/>